<evidence type="ECO:0000313" key="5">
    <source>
        <dbReference type="Proteomes" id="UP001500979"/>
    </source>
</evidence>
<dbReference type="EMBL" id="BAAAUX010000011">
    <property type="protein sequence ID" value="GAA2788664.1"/>
    <property type="molecule type" value="Genomic_DNA"/>
</dbReference>
<name>A0ABN3VBA6_9PSEU</name>
<dbReference type="SMART" id="SM01008">
    <property type="entry name" value="Ald_Xan_dh_C"/>
    <property type="match status" value="1"/>
</dbReference>
<sequence length="778" mass="81273">MVGSLLGNEVPRVEDPELLRGRGSYVGNLDIDGALHVGFVRSPLAHALITSIDVTEALAAPGVVAAYTAADLDLPVPRPFIVLNPECARPALATDRVRFAGEPVVAVVGEIEAAVADALELVDVDYEPLPAVADPERALEPDAPQQFPALGSNVAKGERDAAGAEVLDGADVVVRLRIENQRVAVVPMEGNAIAAVPGDDGLTVHVSTQMPHGLRDSVCDTFGLPAEQVRVIASHVGGAFGGKAGLGAEHAVVIGVARELGRPAKWVETRSENMQAMPHGRAQVQYAELGLRRDGTFVGLRCRVVGDSGAYAGFGGVLPLTATRMMAQGVYRIPRIGYDAVAALTNTTPVGAFRGAGRPEATAMLERLVDLAAIELDVDPAELRRRNFLAPEGFPHTTAVGTEYDSGDYDRPLTEALRLAGYDDLRAEQARRIEAGEHLLLGIGLSTYVEITGGGGGEYAEVEVHDDGRATIRVGTSSHGQGHATSFAMLVSDALGIPMESIDFVQSDTAAVPRGEGTGGSRSLQLGGSAVRQAGELVLKRAKELAAEQLEAAVEDIEPVGGGLGVAGAPAARVSWPELVAAADRPLAEHVDFKPAGATFPFGAHVSVVEVDVETGFVRPLRHIAVDDCGRVLNPLIVRGQQHGGVVQGMAQALWEQMSFDADGNPETATLADYAIPSAADVPGLEVASTETPTPLNPLGAKGIGEAATIGATPAVQNAVVDALRHLGVRHVDMPATPQRVWEAIRNAPPLWKEPPAVFDTLPVRGAERGPEADQAVV</sequence>
<reference evidence="4 5" key="1">
    <citation type="journal article" date="2019" name="Int. J. Syst. Evol. Microbiol.">
        <title>The Global Catalogue of Microorganisms (GCM) 10K type strain sequencing project: providing services to taxonomists for standard genome sequencing and annotation.</title>
        <authorList>
            <consortium name="The Broad Institute Genomics Platform"/>
            <consortium name="The Broad Institute Genome Sequencing Center for Infectious Disease"/>
            <person name="Wu L."/>
            <person name="Ma J."/>
        </authorList>
    </citation>
    <scope>NUCLEOTIDE SEQUENCE [LARGE SCALE GENOMIC DNA]</scope>
    <source>
        <strain evidence="4 5">JCM 9383</strain>
    </source>
</reference>
<dbReference type="SUPFAM" id="SSF56003">
    <property type="entry name" value="Molybdenum cofactor-binding domain"/>
    <property type="match status" value="1"/>
</dbReference>
<evidence type="ECO:0000259" key="3">
    <source>
        <dbReference type="SMART" id="SM01008"/>
    </source>
</evidence>
<dbReference type="InterPro" id="IPR036856">
    <property type="entry name" value="Ald_Oxase/Xan_DH_a/b_sf"/>
</dbReference>
<keyword evidence="1" id="KW-0500">Molybdenum</keyword>
<dbReference type="Gene3D" id="3.90.1170.50">
    <property type="entry name" value="Aldehyde oxidase/xanthine dehydrogenase, a/b hammerhead"/>
    <property type="match status" value="1"/>
</dbReference>
<dbReference type="SUPFAM" id="SSF54665">
    <property type="entry name" value="CO dehydrogenase molybdoprotein N-domain-like"/>
    <property type="match status" value="1"/>
</dbReference>
<dbReference type="Pfam" id="PF01315">
    <property type="entry name" value="Ald_Xan_dh_C"/>
    <property type="match status" value="1"/>
</dbReference>
<dbReference type="Pfam" id="PF20256">
    <property type="entry name" value="MoCoBD_2"/>
    <property type="match status" value="1"/>
</dbReference>
<feature type="domain" description="Aldehyde oxidase/xanthine dehydrogenase a/b hammerhead" evidence="3">
    <location>
        <begin position="20"/>
        <end position="130"/>
    </location>
</feature>
<evidence type="ECO:0000256" key="2">
    <source>
        <dbReference type="ARBA" id="ARBA00023002"/>
    </source>
</evidence>
<proteinExistence type="predicted"/>
<dbReference type="PANTHER" id="PTHR11908">
    <property type="entry name" value="XANTHINE DEHYDROGENASE"/>
    <property type="match status" value="1"/>
</dbReference>
<dbReference type="InterPro" id="IPR016208">
    <property type="entry name" value="Ald_Oxase/xanthine_DH-like"/>
</dbReference>
<dbReference type="InterPro" id="IPR000674">
    <property type="entry name" value="Ald_Oxase/Xan_DH_a/b"/>
</dbReference>
<dbReference type="PANTHER" id="PTHR11908:SF132">
    <property type="entry name" value="ALDEHYDE OXIDASE 1-RELATED"/>
    <property type="match status" value="1"/>
</dbReference>
<keyword evidence="2" id="KW-0560">Oxidoreductase</keyword>
<comment type="caution">
    <text evidence="4">The sequence shown here is derived from an EMBL/GenBank/DDBJ whole genome shotgun (WGS) entry which is preliminary data.</text>
</comment>
<dbReference type="Gene3D" id="3.30.365.10">
    <property type="entry name" value="Aldehyde oxidase/xanthine dehydrogenase, molybdopterin binding domain"/>
    <property type="match status" value="4"/>
</dbReference>
<keyword evidence="5" id="KW-1185">Reference proteome</keyword>
<accession>A0ABN3VBA6</accession>
<dbReference type="Proteomes" id="UP001500979">
    <property type="component" value="Unassembled WGS sequence"/>
</dbReference>
<dbReference type="InterPro" id="IPR037165">
    <property type="entry name" value="AldOxase/xan_DH_Mopterin-bd_sf"/>
</dbReference>
<dbReference type="InterPro" id="IPR008274">
    <property type="entry name" value="AldOxase/xan_DH_MoCoBD1"/>
</dbReference>
<organism evidence="4 5">
    <name type="scientific">Saccharopolyspora taberi</name>
    <dbReference type="NCBI Taxonomy" id="60895"/>
    <lineage>
        <taxon>Bacteria</taxon>
        <taxon>Bacillati</taxon>
        <taxon>Actinomycetota</taxon>
        <taxon>Actinomycetes</taxon>
        <taxon>Pseudonocardiales</taxon>
        <taxon>Pseudonocardiaceae</taxon>
        <taxon>Saccharopolyspora</taxon>
    </lineage>
</organism>
<dbReference type="InterPro" id="IPR046867">
    <property type="entry name" value="AldOxase/xan_DH_MoCoBD2"/>
</dbReference>
<dbReference type="RefSeq" id="WP_344679667.1">
    <property type="nucleotide sequence ID" value="NZ_BAAAUX010000011.1"/>
</dbReference>
<protein>
    <submittedName>
        <fullName evidence="4">Molybdopterin-dependent oxidoreductase</fullName>
    </submittedName>
</protein>
<evidence type="ECO:0000256" key="1">
    <source>
        <dbReference type="ARBA" id="ARBA00022505"/>
    </source>
</evidence>
<gene>
    <name evidence="4" type="ORF">GCM10010470_24120</name>
</gene>
<dbReference type="Pfam" id="PF02738">
    <property type="entry name" value="MoCoBD_1"/>
    <property type="match status" value="1"/>
</dbReference>
<evidence type="ECO:0000313" key="4">
    <source>
        <dbReference type="EMBL" id="GAA2788664.1"/>
    </source>
</evidence>